<evidence type="ECO:0000256" key="1">
    <source>
        <dbReference type="ARBA" id="ARBA00022679"/>
    </source>
</evidence>
<evidence type="ECO:0000313" key="4">
    <source>
        <dbReference type="EMBL" id="NKX44385.1"/>
    </source>
</evidence>
<organism evidence="4 5">
    <name type="scientific">Roseicyclus persicicus</name>
    <dbReference type="NCBI Taxonomy" id="2650661"/>
    <lineage>
        <taxon>Bacteria</taxon>
        <taxon>Pseudomonadati</taxon>
        <taxon>Pseudomonadota</taxon>
        <taxon>Alphaproteobacteria</taxon>
        <taxon>Rhodobacterales</taxon>
        <taxon>Roseobacteraceae</taxon>
        <taxon>Roseicyclus</taxon>
    </lineage>
</organism>
<name>A0A7X6JX40_9RHOB</name>
<evidence type="ECO:0000256" key="2">
    <source>
        <dbReference type="ARBA" id="ARBA00023315"/>
    </source>
</evidence>
<dbReference type="Pfam" id="PF00583">
    <property type="entry name" value="Acetyltransf_1"/>
    <property type="match status" value="1"/>
</dbReference>
<gene>
    <name evidence="4" type="ORF">HCU73_07255</name>
</gene>
<dbReference type="InterPro" id="IPR050832">
    <property type="entry name" value="Bact_Acetyltransf"/>
</dbReference>
<dbReference type="EMBL" id="JAAZQQ010000002">
    <property type="protein sequence ID" value="NKX44385.1"/>
    <property type="molecule type" value="Genomic_DNA"/>
</dbReference>
<evidence type="ECO:0000259" key="3">
    <source>
        <dbReference type="PROSITE" id="PS51186"/>
    </source>
</evidence>
<dbReference type="PANTHER" id="PTHR43877">
    <property type="entry name" value="AMINOALKYLPHOSPHONATE N-ACETYLTRANSFERASE-RELATED-RELATED"/>
    <property type="match status" value="1"/>
</dbReference>
<reference evidence="4 5" key="1">
    <citation type="submission" date="2020-04" db="EMBL/GenBank/DDBJ databases">
        <authorList>
            <person name="Yoon J."/>
        </authorList>
    </citation>
    <scope>NUCLEOTIDE SEQUENCE [LARGE SCALE GENOMIC DNA]</scope>
    <source>
        <strain evidence="4 5">KMU-115</strain>
    </source>
</reference>
<keyword evidence="2" id="KW-0012">Acyltransferase</keyword>
<keyword evidence="5" id="KW-1185">Reference proteome</keyword>
<dbReference type="CDD" id="cd04301">
    <property type="entry name" value="NAT_SF"/>
    <property type="match status" value="1"/>
</dbReference>
<dbReference type="InterPro" id="IPR016181">
    <property type="entry name" value="Acyl_CoA_acyltransferase"/>
</dbReference>
<comment type="caution">
    <text evidence="4">The sequence shown here is derived from an EMBL/GenBank/DDBJ whole genome shotgun (WGS) entry which is preliminary data.</text>
</comment>
<dbReference type="GO" id="GO:0016747">
    <property type="term" value="F:acyltransferase activity, transferring groups other than amino-acyl groups"/>
    <property type="evidence" value="ECO:0007669"/>
    <property type="project" value="InterPro"/>
</dbReference>
<dbReference type="InterPro" id="IPR000182">
    <property type="entry name" value="GNAT_dom"/>
</dbReference>
<feature type="domain" description="N-acetyltransferase" evidence="3">
    <location>
        <begin position="5"/>
        <end position="168"/>
    </location>
</feature>
<evidence type="ECO:0000313" key="5">
    <source>
        <dbReference type="Proteomes" id="UP000526408"/>
    </source>
</evidence>
<sequence>MADEITIRPTHAHDLAAVDALLAASYPSILKRDYAPSVLVTALPIISRANPALLRSGSYYMAEDGDGRALAAGGWSRGAPQGGAGRPEIGHVRHVATHPAHLRKGLAQAILTRVLAEALAAGVERMVCQSTLTAVPLYTAMGFRTRGEIAVRLAPGITFPAVEMERLL</sequence>
<proteinExistence type="predicted"/>
<keyword evidence="1 4" id="KW-0808">Transferase</keyword>
<accession>A0A7X6JX40</accession>
<dbReference type="SUPFAM" id="SSF55729">
    <property type="entry name" value="Acyl-CoA N-acyltransferases (Nat)"/>
    <property type="match status" value="1"/>
</dbReference>
<dbReference type="AlphaFoldDB" id="A0A7X6JX40"/>
<dbReference type="Gene3D" id="3.40.630.30">
    <property type="match status" value="1"/>
</dbReference>
<protein>
    <submittedName>
        <fullName evidence="4">GNAT family N-acetyltransferase</fullName>
    </submittedName>
</protein>
<dbReference type="RefSeq" id="WP_168622761.1">
    <property type="nucleotide sequence ID" value="NZ_JAAZQQ010000002.1"/>
</dbReference>
<dbReference type="Proteomes" id="UP000526408">
    <property type="component" value="Unassembled WGS sequence"/>
</dbReference>
<dbReference type="PROSITE" id="PS51186">
    <property type="entry name" value="GNAT"/>
    <property type="match status" value="1"/>
</dbReference>